<feature type="compositionally biased region" description="Basic and acidic residues" evidence="1">
    <location>
        <begin position="464"/>
        <end position="498"/>
    </location>
</feature>
<dbReference type="InterPro" id="IPR000595">
    <property type="entry name" value="cNMP-bd_dom"/>
</dbReference>
<reference evidence="3" key="1">
    <citation type="submission" date="2016-11" db="UniProtKB">
        <authorList>
            <consortium name="WormBaseParasite"/>
        </authorList>
    </citation>
    <scope>IDENTIFICATION</scope>
</reference>
<dbReference type="Proteomes" id="UP000095280">
    <property type="component" value="Unplaced"/>
</dbReference>
<dbReference type="InterPro" id="IPR014710">
    <property type="entry name" value="RmlC-like_jellyroll"/>
</dbReference>
<feature type="compositionally biased region" description="Polar residues" evidence="1">
    <location>
        <begin position="625"/>
        <end position="634"/>
    </location>
</feature>
<accession>A0A1I8H095</accession>
<dbReference type="InterPro" id="IPR018490">
    <property type="entry name" value="cNMP-bd_dom_sf"/>
</dbReference>
<dbReference type="PANTHER" id="PTHR23011:SF32">
    <property type="entry name" value="CYCLIC NUCLEOTIDE-BINDING DOMAIN-CONTAINING PROTEIN 1"/>
    <property type="match status" value="1"/>
</dbReference>
<evidence type="ECO:0000256" key="1">
    <source>
        <dbReference type="SAM" id="MobiDB-lite"/>
    </source>
</evidence>
<dbReference type="SUPFAM" id="SSF51206">
    <property type="entry name" value="cAMP-binding domain-like"/>
    <property type="match status" value="1"/>
</dbReference>
<name>A0A1I8H095_9PLAT</name>
<dbReference type="AlphaFoldDB" id="A0A1I8H095"/>
<dbReference type="WBParaSite" id="maker-uti_cns_0003762-snap-gene-0.8-mRNA-1">
    <property type="protein sequence ID" value="maker-uti_cns_0003762-snap-gene-0.8-mRNA-1"/>
    <property type="gene ID" value="maker-uti_cns_0003762-snap-gene-0.8"/>
</dbReference>
<evidence type="ECO:0000313" key="3">
    <source>
        <dbReference type="WBParaSite" id="maker-uti_cns_0003762-snap-gene-0.8-mRNA-1"/>
    </source>
</evidence>
<dbReference type="PANTHER" id="PTHR23011">
    <property type="entry name" value="CYCLIC NUCLEOTIDE-BINDING DOMAIN CONTAINING PROTEIN"/>
    <property type="match status" value="1"/>
</dbReference>
<feature type="compositionally biased region" description="Polar residues" evidence="1">
    <location>
        <begin position="528"/>
        <end position="539"/>
    </location>
</feature>
<proteinExistence type="predicted"/>
<dbReference type="Gene3D" id="2.60.120.10">
    <property type="entry name" value="Jelly Rolls"/>
    <property type="match status" value="2"/>
</dbReference>
<sequence length="1012" mass="117677">MRNYHRVFVDSAAPSRLPPLHTEKRFSDRASLRITQPPAAELPADRSCCAQQQPGGGGSLLAIEYKPHDIREFTRRAHANSKVGKAKRIYPKGTAASAKPTKHAVVQALRRLLKQPMYERTAEENDKIYQLMRNIEPLSSQVSDSLLKELATVVILERWPEGDVTLLAHGSLFLVLHGCAVALTEPSMHGMDDADEAAFIERCRTLEKDEQQVIKVGEMFGTLKYTEQPRSGDKILSVYLPDDGSEFLKISSYDYQRLKQQLENKDETEKVGLLLENPGYTLWSRQPLLKVVRLVDWLTVPANSVIASEGFKAPFIGYIQSGTCLLLRKLVANKTLKNGQEVQRTAHIVMSRIGPKQSFGEASLLDQEDMPCTLIAETDTVRMAVLRPDKLAELDSDTRLLIGQSADASLGKMPQEEVEREYVVQESAKEWNETKQAVVDEVINARGIRPGSPEAVDVASRSLAEHHHFNRQEERRHKSESRSEHQEQKRTILNERKIGVGNSEISNNNKVKKENYNKMPNGEEASDAQYQSSTNSNIHNNRRDNKYSDNLEVGNKYNNHKHNNREADNKYNNNNREVDTKSNDNNNNHNNREADNKYNNQNHNNREDNKKYNNHNNHNNRELTTDMNTTATEKLSTDTKSTENDNKYNNNREVDNKYNNNREVDNKYNNNREVDNKYNNNREVDNKYNNNREVDNKYNNREVDNKYNNNREVDNKYNNNREVDNKYNNNREVDNKYNNNREVDNKYNNREVDNKYNNNREVDNKYNNNREVDNKYNNNREVDNKYNNNREVDNKYNNNREVDNKYNNNEKLTTKVDNKYNNNREIDNKYNNREVDNKYNNREVDNKYNNAKQRPSIKRYNDVSNRELENEYNRKKQPIEIYYNEKPGKDLATKSSAYSGRTDYSSSNNNDGIKAKNDRRSRDYEGGKLASSNYAGDGIIADEGPIESRRPYKHPVSNSRPRPDDWFVDLLMSDENYVDLLLDELLNGNRYDVYDRNSANYEWHHGWNDKRR</sequence>
<organism evidence="2 3">
    <name type="scientific">Macrostomum lignano</name>
    <dbReference type="NCBI Taxonomy" id="282301"/>
    <lineage>
        <taxon>Eukaryota</taxon>
        <taxon>Metazoa</taxon>
        <taxon>Spiralia</taxon>
        <taxon>Lophotrochozoa</taxon>
        <taxon>Platyhelminthes</taxon>
        <taxon>Rhabditophora</taxon>
        <taxon>Macrostomorpha</taxon>
        <taxon>Macrostomida</taxon>
        <taxon>Macrostomidae</taxon>
        <taxon>Macrostomum</taxon>
    </lineage>
</organism>
<keyword evidence="2" id="KW-1185">Reference proteome</keyword>
<evidence type="ECO:0000313" key="2">
    <source>
        <dbReference type="Proteomes" id="UP000095280"/>
    </source>
</evidence>
<protein>
    <submittedName>
        <fullName evidence="3">Cyclic nucleotide-binding domain-containing protein</fullName>
    </submittedName>
</protein>
<feature type="compositionally biased region" description="Basic and acidic residues" evidence="1">
    <location>
        <begin position="913"/>
        <end position="926"/>
    </location>
</feature>
<feature type="region of interest" description="Disordered" evidence="1">
    <location>
        <begin position="890"/>
        <end position="960"/>
    </location>
</feature>
<feature type="compositionally biased region" description="Polar residues" evidence="1">
    <location>
        <begin position="893"/>
        <end position="911"/>
    </location>
</feature>
<dbReference type="CDD" id="cd00038">
    <property type="entry name" value="CAP_ED"/>
    <property type="match status" value="1"/>
</dbReference>
<feature type="region of interest" description="Disordered" evidence="1">
    <location>
        <begin position="464"/>
        <end position="813"/>
    </location>
</feature>
<feature type="compositionally biased region" description="Basic and acidic residues" evidence="1">
    <location>
        <begin position="635"/>
        <end position="804"/>
    </location>
</feature>